<accession>A0A850RHB6</accession>
<gene>
    <name evidence="3" type="ORF">HW932_14805</name>
</gene>
<reference evidence="3 4" key="1">
    <citation type="submission" date="2020-06" db="EMBL/GenBank/DDBJ databases">
        <title>Whole-genome sequence of Allochromatium humboldtianum DSM 21881, type strain.</title>
        <authorList>
            <person name="Kyndt J.A."/>
            <person name="Meyer T.E."/>
        </authorList>
    </citation>
    <scope>NUCLEOTIDE SEQUENCE [LARGE SCALE GENOMIC DNA]</scope>
    <source>
        <strain evidence="3 4">DSM 21881</strain>
    </source>
</reference>
<keyword evidence="1" id="KW-0175">Coiled coil</keyword>
<keyword evidence="4" id="KW-1185">Reference proteome</keyword>
<protein>
    <submittedName>
        <fullName evidence="3">DUF1845 family protein</fullName>
    </submittedName>
</protein>
<organism evidence="3 4">
    <name type="scientific">Allochromatium humboldtianum</name>
    <dbReference type="NCBI Taxonomy" id="504901"/>
    <lineage>
        <taxon>Bacteria</taxon>
        <taxon>Pseudomonadati</taxon>
        <taxon>Pseudomonadota</taxon>
        <taxon>Gammaproteobacteria</taxon>
        <taxon>Chromatiales</taxon>
        <taxon>Chromatiaceae</taxon>
        <taxon>Allochromatium</taxon>
    </lineage>
</organism>
<dbReference type="EMBL" id="JABZEO010000010">
    <property type="protein sequence ID" value="NVZ10532.1"/>
    <property type="molecule type" value="Genomic_DNA"/>
</dbReference>
<evidence type="ECO:0000313" key="4">
    <source>
        <dbReference type="Proteomes" id="UP000592294"/>
    </source>
</evidence>
<sequence length="232" mass="26247">MPPEETRPDSETPRARSTAAPRARQPYRHSRPVFDLTLHIQSEYARRLLRDREFRPAMHALYGIEVILHLVSDDTEAERVEALIHARLEGLADELQREIARLQVLLTDQGLERTRPRYTHPLDVTIHVASPAMALYANLIQELDRLSVGLDTLWLSGLLAGKERLAAAKRWRQRIGGAGQEFIGLHRRAYTAAERQGQRDAVEAAAREVLSMPEEEGDDPAEAPDTSPEERT</sequence>
<feature type="coiled-coil region" evidence="1">
    <location>
        <begin position="85"/>
        <end position="112"/>
    </location>
</feature>
<dbReference type="AlphaFoldDB" id="A0A850RHB6"/>
<dbReference type="RefSeq" id="WP_176977269.1">
    <property type="nucleotide sequence ID" value="NZ_JABZEO010000010.1"/>
</dbReference>
<feature type="region of interest" description="Disordered" evidence="2">
    <location>
        <begin position="1"/>
        <end position="28"/>
    </location>
</feature>
<feature type="compositionally biased region" description="Low complexity" evidence="2">
    <location>
        <begin position="15"/>
        <end position="24"/>
    </location>
</feature>
<comment type="caution">
    <text evidence="3">The sequence shown here is derived from an EMBL/GenBank/DDBJ whole genome shotgun (WGS) entry which is preliminary data.</text>
</comment>
<feature type="compositionally biased region" description="Basic and acidic residues" evidence="2">
    <location>
        <begin position="196"/>
        <end position="206"/>
    </location>
</feature>
<name>A0A850RHB6_9GAMM</name>
<dbReference type="Proteomes" id="UP000592294">
    <property type="component" value="Unassembled WGS sequence"/>
</dbReference>
<feature type="region of interest" description="Disordered" evidence="2">
    <location>
        <begin position="194"/>
        <end position="232"/>
    </location>
</feature>
<evidence type="ECO:0000313" key="3">
    <source>
        <dbReference type="EMBL" id="NVZ10532.1"/>
    </source>
</evidence>
<evidence type="ECO:0000256" key="2">
    <source>
        <dbReference type="SAM" id="MobiDB-lite"/>
    </source>
</evidence>
<proteinExistence type="predicted"/>
<feature type="compositionally biased region" description="Acidic residues" evidence="2">
    <location>
        <begin position="213"/>
        <end position="222"/>
    </location>
</feature>
<feature type="compositionally biased region" description="Basic and acidic residues" evidence="2">
    <location>
        <begin position="1"/>
        <end position="14"/>
    </location>
</feature>
<evidence type="ECO:0000256" key="1">
    <source>
        <dbReference type="SAM" id="Coils"/>
    </source>
</evidence>